<comment type="caution">
    <text evidence="1">The sequence shown here is derived from an EMBL/GenBank/DDBJ whole genome shotgun (WGS) entry which is preliminary data.</text>
</comment>
<accession>A0A5M3MXV7</accession>
<name>A0A5M3MXV7_CONPW</name>
<protein>
    <recommendedName>
        <fullName evidence="3">Class I glutamine amidotransferase-like protein</fullName>
    </recommendedName>
</protein>
<dbReference type="OrthoDB" id="92161at2759"/>
<sequence>MAIVAPAPARVPHILAVNCDQTKEEFVKAFNDVPTLFRNLFTGYLSNDNEPSSARPTPEEEKDHGWELCCDGTFYFKGFDVTKYTRGAMGVWPNVQKEPIDCIIVGGSSKAVLMRLTNSVNDIYKKDPENTLYWLKALGFWLTATAIMQKHINSSISSPVKISSYVGLALSVLVFTYERVKPQNIQMFHYEMAEPLLRVLDEAREDMSKKQRMFKYHLWGATKGCGNEGSVVFYDESDDKENTKQIRILTFQGHPELTHAMVRCLIKLFSAEGNDKEAVSKEEAADAYSKLDKFEEDKATVHWKSAAGAMWKVATGTNFE</sequence>
<dbReference type="Proteomes" id="UP000053558">
    <property type="component" value="Unassembled WGS sequence"/>
</dbReference>
<organism evidence="1 2">
    <name type="scientific">Coniophora puteana (strain RWD-64-598)</name>
    <name type="common">Brown rot fungus</name>
    <dbReference type="NCBI Taxonomy" id="741705"/>
    <lineage>
        <taxon>Eukaryota</taxon>
        <taxon>Fungi</taxon>
        <taxon>Dikarya</taxon>
        <taxon>Basidiomycota</taxon>
        <taxon>Agaricomycotina</taxon>
        <taxon>Agaricomycetes</taxon>
        <taxon>Agaricomycetidae</taxon>
        <taxon>Boletales</taxon>
        <taxon>Coniophorineae</taxon>
        <taxon>Coniophoraceae</taxon>
        <taxon>Coniophora</taxon>
    </lineage>
</organism>
<evidence type="ECO:0000313" key="2">
    <source>
        <dbReference type="Proteomes" id="UP000053558"/>
    </source>
</evidence>
<evidence type="ECO:0008006" key="3">
    <source>
        <dbReference type="Google" id="ProtNLM"/>
    </source>
</evidence>
<reference evidence="2" key="1">
    <citation type="journal article" date="2012" name="Science">
        <title>The Paleozoic origin of enzymatic lignin decomposition reconstructed from 31 fungal genomes.</title>
        <authorList>
            <person name="Floudas D."/>
            <person name="Binder M."/>
            <person name="Riley R."/>
            <person name="Barry K."/>
            <person name="Blanchette R.A."/>
            <person name="Henrissat B."/>
            <person name="Martinez A.T."/>
            <person name="Otillar R."/>
            <person name="Spatafora J.W."/>
            <person name="Yadav J.S."/>
            <person name="Aerts A."/>
            <person name="Benoit I."/>
            <person name="Boyd A."/>
            <person name="Carlson A."/>
            <person name="Copeland A."/>
            <person name="Coutinho P.M."/>
            <person name="de Vries R.P."/>
            <person name="Ferreira P."/>
            <person name="Findley K."/>
            <person name="Foster B."/>
            <person name="Gaskell J."/>
            <person name="Glotzer D."/>
            <person name="Gorecki P."/>
            <person name="Heitman J."/>
            <person name="Hesse C."/>
            <person name="Hori C."/>
            <person name="Igarashi K."/>
            <person name="Jurgens J.A."/>
            <person name="Kallen N."/>
            <person name="Kersten P."/>
            <person name="Kohler A."/>
            <person name="Kuees U."/>
            <person name="Kumar T.K.A."/>
            <person name="Kuo A."/>
            <person name="LaButti K."/>
            <person name="Larrondo L.F."/>
            <person name="Lindquist E."/>
            <person name="Ling A."/>
            <person name="Lombard V."/>
            <person name="Lucas S."/>
            <person name="Lundell T."/>
            <person name="Martin R."/>
            <person name="McLaughlin D.J."/>
            <person name="Morgenstern I."/>
            <person name="Morin E."/>
            <person name="Murat C."/>
            <person name="Nagy L.G."/>
            <person name="Nolan M."/>
            <person name="Ohm R.A."/>
            <person name="Patyshakuliyeva A."/>
            <person name="Rokas A."/>
            <person name="Ruiz-Duenas F.J."/>
            <person name="Sabat G."/>
            <person name="Salamov A."/>
            <person name="Samejima M."/>
            <person name="Schmutz J."/>
            <person name="Slot J.C."/>
            <person name="St John F."/>
            <person name="Stenlid J."/>
            <person name="Sun H."/>
            <person name="Sun S."/>
            <person name="Syed K."/>
            <person name="Tsang A."/>
            <person name="Wiebenga A."/>
            <person name="Young D."/>
            <person name="Pisabarro A."/>
            <person name="Eastwood D.C."/>
            <person name="Martin F."/>
            <person name="Cullen D."/>
            <person name="Grigoriev I.V."/>
            <person name="Hibbett D.S."/>
        </authorList>
    </citation>
    <scope>NUCLEOTIDE SEQUENCE [LARGE SCALE GENOMIC DNA]</scope>
    <source>
        <strain evidence="2">RWD-64-598 SS2</strain>
    </source>
</reference>
<gene>
    <name evidence="1" type="ORF">CONPUDRAFT_70787</name>
</gene>
<dbReference type="KEGG" id="cput:CONPUDRAFT_70787"/>
<evidence type="ECO:0000313" key="1">
    <source>
        <dbReference type="EMBL" id="EIW83866.1"/>
    </source>
</evidence>
<dbReference type="EMBL" id="JH711575">
    <property type="protein sequence ID" value="EIW83866.1"/>
    <property type="molecule type" value="Genomic_DNA"/>
</dbReference>
<dbReference type="AlphaFoldDB" id="A0A5M3MXV7"/>
<dbReference type="RefSeq" id="XP_007765405.1">
    <property type="nucleotide sequence ID" value="XM_007767215.1"/>
</dbReference>
<dbReference type="GeneID" id="19208869"/>
<proteinExistence type="predicted"/>
<keyword evidence="2" id="KW-1185">Reference proteome</keyword>